<keyword evidence="7" id="KW-1133">Transmembrane helix</keyword>
<dbReference type="InterPro" id="IPR001128">
    <property type="entry name" value="Cyt_P450"/>
</dbReference>
<evidence type="ECO:0000256" key="6">
    <source>
        <dbReference type="RuleBase" id="RU000461"/>
    </source>
</evidence>
<dbReference type="InterPro" id="IPR017972">
    <property type="entry name" value="Cyt_P450_CS"/>
</dbReference>
<reference evidence="8" key="1">
    <citation type="submission" date="2014-06" db="EMBL/GenBank/DDBJ databases">
        <authorList>
            <person name="Ju J."/>
            <person name="Zhang J."/>
        </authorList>
    </citation>
    <scope>NUCLEOTIDE SEQUENCE</scope>
    <source>
        <strain evidence="8">SscI8</strain>
    </source>
</reference>
<proteinExistence type="inferred from homology"/>
<keyword evidence="6" id="KW-0503">Monooxygenase</keyword>
<protein>
    <submittedName>
        <fullName evidence="8">Related to Cytochrome P450</fullName>
    </submittedName>
</protein>
<evidence type="ECO:0000256" key="7">
    <source>
        <dbReference type="SAM" id="Phobius"/>
    </source>
</evidence>
<dbReference type="SUPFAM" id="SSF48264">
    <property type="entry name" value="Cytochrome P450"/>
    <property type="match status" value="1"/>
</dbReference>
<keyword evidence="2 5" id="KW-0479">Metal-binding</keyword>
<dbReference type="PRINTS" id="PR00385">
    <property type="entry name" value="P450"/>
</dbReference>
<keyword evidence="5 6" id="KW-0349">Heme</keyword>
<dbReference type="OrthoDB" id="1470350at2759"/>
<dbReference type="PRINTS" id="PR00463">
    <property type="entry name" value="EP450I"/>
</dbReference>
<dbReference type="Pfam" id="PF00067">
    <property type="entry name" value="p450"/>
    <property type="match status" value="1"/>
</dbReference>
<feature type="binding site" description="axial binding residue" evidence="5">
    <location>
        <position position="479"/>
    </location>
    <ligand>
        <name>heme</name>
        <dbReference type="ChEBI" id="CHEBI:30413"/>
    </ligand>
    <ligandPart>
        <name>Fe</name>
        <dbReference type="ChEBI" id="CHEBI:18248"/>
    </ligandPart>
</feature>
<accession>A0A127ZGM0</accession>
<dbReference type="GO" id="GO:0006629">
    <property type="term" value="P:lipid metabolic process"/>
    <property type="evidence" value="ECO:0007669"/>
    <property type="project" value="UniProtKB-ARBA"/>
</dbReference>
<keyword evidence="4 5" id="KW-0408">Iron</keyword>
<dbReference type="Gene3D" id="1.10.630.10">
    <property type="entry name" value="Cytochrome P450"/>
    <property type="match status" value="1"/>
</dbReference>
<dbReference type="GO" id="GO:0004497">
    <property type="term" value="F:monooxygenase activity"/>
    <property type="evidence" value="ECO:0007669"/>
    <property type="project" value="UniProtKB-KW"/>
</dbReference>
<comment type="similarity">
    <text evidence="1 6">Belongs to the cytochrome P450 family.</text>
</comment>
<dbReference type="InterPro" id="IPR002401">
    <property type="entry name" value="Cyt_P450_E_grp-I"/>
</dbReference>
<evidence type="ECO:0000256" key="2">
    <source>
        <dbReference type="ARBA" id="ARBA00022723"/>
    </source>
</evidence>
<keyword evidence="3 6" id="KW-0560">Oxidoreductase</keyword>
<keyword evidence="7" id="KW-0472">Membrane</keyword>
<evidence type="ECO:0000256" key="4">
    <source>
        <dbReference type="ARBA" id="ARBA00023004"/>
    </source>
</evidence>
<dbReference type="InterPro" id="IPR036396">
    <property type="entry name" value="Cyt_P450_sf"/>
</dbReference>
<dbReference type="EMBL" id="LK056681">
    <property type="protein sequence ID" value="CDU24787.1"/>
    <property type="molecule type" value="Genomic_DNA"/>
</dbReference>
<evidence type="ECO:0000313" key="8">
    <source>
        <dbReference type="EMBL" id="CDU24787.1"/>
    </source>
</evidence>
<organism evidence="8">
    <name type="scientific">Sporisorium scitamineum</name>
    <dbReference type="NCBI Taxonomy" id="49012"/>
    <lineage>
        <taxon>Eukaryota</taxon>
        <taxon>Fungi</taxon>
        <taxon>Dikarya</taxon>
        <taxon>Basidiomycota</taxon>
        <taxon>Ustilaginomycotina</taxon>
        <taxon>Ustilaginomycetes</taxon>
        <taxon>Ustilaginales</taxon>
        <taxon>Ustilaginaceae</taxon>
        <taxon>Sporisorium</taxon>
    </lineage>
</organism>
<comment type="cofactor">
    <cofactor evidence="5">
        <name>heme</name>
        <dbReference type="ChEBI" id="CHEBI:30413"/>
    </cofactor>
</comment>
<dbReference type="AlphaFoldDB" id="A0A127ZGM0"/>
<keyword evidence="7" id="KW-0812">Transmembrane</keyword>
<feature type="transmembrane region" description="Helical" evidence="7">
    <location>
        <begin position="6"/>
        <end position="28"/>
    </location>
</feature>
<dbReference type="GO" id="GO:0020037">
    <property type="term" value="F:heme binding"/>
    <property type="evidence" value="ECO:0007669"/>
    <property type="project" value="InterPro"/>
</dbReference>
<gene>
    <name evidence="8" type="ORF">SPSC_04620</name>
</gene>
<evidence type="ECO:0000256" key="3">
    <source>
        <dbReference type="ARBA" id="ARBA00023002"/>
    </source>
</evidence>
<name>A0A127ZGM0_9BASI</name>
<dbReference type="PANTHER" id="PTHR24296">
    <property type="entry name" value="CYTOCHROME P450"/>
    <property type="match status" value="1"/>
</dbReference>
<evidence type="ECO:0000256" key="1">
    <source>
        <dbReference type="ARBA" id="ARBA00010617"/>
    </source>
</evidence>
<dbReference type="GO" id="GO:0005506">
    <property type="term" value="F:iron ion binding"/>
    <property type="evidence" value="ECO:0007669"/>
    <property type="project" value="InterPro"/>
</dbReference>
<dbReference type="PROSITE" id="PS00086">
    <property type="entry name" value="CYTOCHROME_P450"/>
    <property type="match status" value="1"/>
</dbReference>
<sequence length="540" mass="61363">MVLATLAHWVLNEPHLALFAVIVFLGWIYRDRPLFVSRCDHIKGPKGLPLLGNTLQVFKDVANPLQAMLARSKTYGLPNTMTVVGMGRAINVTRPDWIQHIQKTRFNNYVKGPKLHECLHDLLGDGIFNADGHTWKAQRKVGSNIMTISNLKNLVSHVLDAQSQRFCNVLQQASEQGKAIDLQAAFFDLTIQTFLNIAFTTDLDSVQPTNGPGDDQEGEELSFADAFDLAQQLSVRRINNPWWRLTRRWSADEKALQGAIRKIDHCIYALIDRRSKASEVASEAKNGSQLDLLDLFLTYRDEHGQPLTPRQLRDALLNYLLAGRDTTAESLSWASFELLQHPTAIEELRSEVAEHSIRFGDAAIDHENSEDNQRSSSFDFGHTKQLHRVKAIYHESLRLHPSVPRSSKISLGDDVLPGGIFVPKGTTVIWSDWLLARNHDVWGADASEWKFERWLDREGRFFSESPWKFHAFNGGPRTCLGIQLAQFQGMYILARLFSEFDLELESDRGTHYKPEVENTLTLPMKQPLMVRAYPRKFRAA</sequence>
<dbReference type="GO" id="GO:0016705">
    <property type="term" value="F:oxidoreductase activity, acting on paired donors, with incorporation or reduction of molecular oxygen"/>
    <property type="evidence" value="ECO:0007669"/>
    <property type="project" value="InterPro"/>
</dbReference>
<evidence type="ECO:0000256" key="5">
    <source>
        <dbReference type="PIRSR" id="PIRSR602401-1"/>
    </source>
</evidence>